<dbReference type="PANTHER" id="PTHR46702:SF1">
    <property type="entry name" value="DUF1666 FAMILY PROTEIN (DUF1666)"/>
    <property type="match status" value="1"/>
</dbReference>
<keyword evidence="3" id="KW-1185">Reference proteome</keyword>
<dbReference type="Proteomes" id="UP001279734">
    <property type="component" value="Unassembled WGS sequence"/>
</dbReference>
<feature type="region of interest" description="Disordered" evidence="1">
    <location>
        <begin position="1"/>
        <end position="40"/>
    </location>
</feature>
<sequence length="424" mass="49244">MDFFKVRKFKKAHKPNPENDSEDKPVPPPEELNNEKGHFAGKSVVVDVQELDDEDEDFITNEVKRRLKELRKNSFMMLIPEESGLEDEEEGEGETCSSEETDTGAQVQHVYYDSDSIYEKYREQMLFFDRMSAQQLSEVGSRHPYNPSPRATSKKPLSSFRCFYVKKTEEPEDETERLQKLDNCPYQDLERAYVAHICLTWEVLHCQYTQLSQKISCQPENPTCYNDSAQQYQQFQVLLQRFIENEPYEQGLRPEVYARTRYSLPKLLQVPNVQGSCRNAVEGDDADFLVLAQDLIKVIESSILTFHIFLKMDKKRPHGVINLYGSQNQIASPLQQVQSVVEKKHLKLKDLVKKKKGWKNKSWPATHEEVELLLGLIDIKVVSTVLRMATITKEQLLWCEDKMKKLDLSKGKLQRDPSPILFPC</sequence>
<evidence type="ECO:0008006" key="4">
    <source>
        <dbReference type="Google" id="ProtNLM"/>
    </source>
</evidence>
<feature type="region of interest" description="Disordered" evidence="1">
    <location>
        <begin position="82"/>
        <end position="104"/>
    </location>
</feature>
<organism evidence="2 3">
    <name type="scientific">Nepenthes gracilis</name>
    <name type="common">Slender pitcher plant</name>
    <dbReference type="NCBI Taxonomy" id="150966"/>
    <lineage>
        <taxon>Eukaryota</taxon>
        <taxon>Viridiplantae</taxon>
        <taxon>Streptophyta</taxon>
        <taxon>Embryophyta</taxon>
        <taxon>Tracheophyta</taxon>
        <taxon>Spermatophyta</taxon>
        <taxon>Magnoliopsida</taxon>
        <taxon>eudicotyledons</taxon>
        <taxon>Gunneridae</taxon>
        <taxon>Pentapetalae</taxon>
        <taxon>Caryophyllales</taxon>
        <taxon>Nepenthaceae</taxon>
        <taxon>Nepenthes</taxon>
    </lineage>
</organism>
<evidence type="ECO:0000313" key="2">
    <source>
        <dbReference type="EMBL" id="GMH03876.1"/>
    </source>
</evidence>
<feature type="compositionally biased region" description="Acidic residues" evidence="1">
    <location>
        <begin position="83"/>
        <end position="102"/>
    </location>
</feature>
<dbReference type="AlphaFoldDB" id="A0AAD3S439"/>
<dbReference type="InterPro" id="IPR012870">
    <property type="entry name" value="DUF1666"/>
</dbReference>
<name>A0AAD3S439_NEPGR</name>
<comment type="caution">
    <text evidence="2">The sequence shown here is derived from an EMBL/GenBank/DDBJ whole genome shotgun (WGS) entry which is preliminary data.</text>
</comment>
<dbReference type="PANTHER" id="PTHR46702">
    <property type="entry name" value="DNA LIGASE (DUF1666)-RELATED"/>
    <property type="match status" value="1"/>
</dbReference>
<gene>
    <name evidence="2" type="ORF">Nepgr_005715</name>
</gene>
<feature type="compositionally biased region" description="Basic residues" evidence="1">
    <location>
        <begin position="1"/>
        <end position="14"/>
    </location>
</feature>
<dbReference type="Pfam" id="PF07891">
    <property type="entry name" value="DUF1666"/>
    <property type="match status" value="1"/>
</dbReference>
<protein>
    <recommendedName>
        <fullName evidence="4">DUF1666 family protein</fullName>
    </recommendedName>
</protein>
<evidence type="ECO:0000256" key="1">
    <source>
        <dbReference type="SAM" id="MobiDB-lite"/>
    </source>
</evidence>
<reference evidence="2" key="1">
    <citation type="submission" date="2023-05" db="EMBL/GenBank/DDBJ databases">
        <title>Nepenthes gracilis genome sequencing.</title>
        <authorList>
            <person name="Fukushima K."/>
        </authorList>
    </citation>
    <scope>NUCLEOTIDE SEQUENCE</scope>
    <source>
        <strain evidence="2">SING2019-196</strain>
    </source>
</reference>
<dbReference type="EMBL" id="BSYO01000004">
    <property type="protein sequence ID" value="GMH03876.1"/>
    <property type="molecule type" value="Genomic_DNA"/>
</dbReference>
<accession>A0AAD3S439</accession>
<evidence type="ECO:0000313" key="3">
    <source>
        <dbReference type="Proteomes" id="UP001279734"/>
    </source>
</evidence>
<proteinExistence type="predicted"/>